<keyword evidence="4 7" id="KW-0812">Transmembrane</keyword>
<evidence type="ECO:0000256" key="4">
    <source>
        <dbReference type="ARBA" id="ARBA00022692"/>
    </source>
</evidence>
<feature type="transmembrane region" description="Helical" evidence="7">
    <location>
        <begin position="36"/>
        <end position="56"/>
    </location>
</feature>
<dbReference type="PANTHER" id="PTHR33778:SF1">
    <property type="entry name" value="MAGNESIUM TRANSPORTER YHID-RELATED"/>
    <property type="match status" value="1"/>
</dbReference>
<feature type="domain" description="MgtC/SapB/SrpB/YhiD N-terminal" evidence="8">
    <location>
        <begin position="11"/>
        <end position="139"/>
    </location>
</feature>
<name>A0A4R2THF3_9FIRM</name>
<evidence type="ECO:0000256" key="2">
    <source>
        <dbReference type="ARBA" id="ARBA00009298"/>
    </source>
</evidence>
<evidence type="ECO:0000256" key="3">
    <source>
        <dbReference type="ARBA" id="ARBA00022475"/>
    </source>
</evidence>
<dbReference type="RefSeq" id="WP_207667869.1">
    <property type="nucleotide sequence ID" value="NZ_CP058648.1"/>
</dbReference>
<dbReference type="Pfam" id="PF02308">
    <property type="entry name" value="MgtC"/>
    <property type="match status" value="1"/>
</dbReference>
<dbReference type="Proteomes" id="UP000295504">
    <property type="component" value="Unassembled WGS sequence"/>
</dbReference>
<keyword evidence="6 7" id="KW-0472">Membrane</keyword>
<reference evidence="9 10" key="1">
    <citation type="submission" date="2019-03" db="EMBL/GenBank/DDBJ databases">
        <title>Genomic Encyclopedia of Type Strains, Phase IV (KMG-IV): sequencing the most valuable type-strain genomes for metagenomic binning, comparative biology and taxonomic classification.</title>
        <authorList>
            <person name="Goeker M."/>
        </authorList>
    </citation>
    <scope>NUCLEOTIDE SEQUENCE [LARGE SCALE GENOMIC DNA]</scope>
    <source>
        <strain evidence="9 10">DSM 100013</strain>
    </source>
</reference>
<protein>
    <submittedName>
        <fullName evidence="9">Putative Mg2+ transporter-C (MgtC) family protein</fullName>
    </submittedName>
</protein>
<proteinExistence type="inferred from homology"/>
<evidence type="ECO:0000256" key="5">
    <source>
        <dbReference type="ARBA" id="ARBA00022989"/>
    </source>
</evidence>
<comment type="similarity">
    <text evidence="2">Belongs to the MgtC/SapB family.</text>
</comment>
<gene>
    <name evidence="9" type="ORF">EDD79_101435</name>
</gene>
<keyword evidence="10" id="KW-1185">Reference proteome</keyword>
<dbReference type="InterPro" id="IPR003416">
    <property type="entry name" value="MgtC/SapB/SrpB/YhiD_fam"/>
</dbReference>
<evidence type="ECO:0000313" key="10">
    <source>
        <dbReference type="Proteomes" id="UP000295504"/>
    </source>
</evidence>
<dbReference type="PRINTS" id="PR01837">
    <property type="entry name" value="MGTCSAPBPROT"/>
</dbReference>
<dbReference type="AlphaFoldDB" id="A0A4R2THF3"/>
<evidence type="ECO:0000256" key="6">
    <source>
        <dbReference type="ARBA" id="ARBA00023136"/>
    </source>
</evidence>
<dbReference type="PANTHER" id="PTHR33778">
    <property type="entry name" value="PROTEIN MGTC"/>
    <property type="match status" value="1"/>
</dbReference>
<feature type="transmembrane region" description="Helical" evidence="7">
    <location>
        <begin position="93"/>
        <end position="113"/>
    </location>
</feature>
<keyword evidence="3" id="KW-1003">Cell membrane</keyword>
<evidence type="ECO:0000259" key="8">
    <source>
        <dbReference type="Pfam" id="PF02308"/>
    </source>
</evidence>
<dbReference type="InterPro" id="IPR049177">
    <property type="entry name" value="MgtC_SapB_SrpB_YhiD_N"/>
</dbReference>
<dbReference type="EMBL" id="SLYC01000014">
    <property type="protein sequence ID" value="TCQ02621.1"/>
    <property type="molecule type" value="Genomic_DNA"/>
</dbReference>
<dbReference type="GO" id="GO:0005886">
    <property type="term" value="C:plasma membrane"/>
    <property type="evidence" value="ECO:0007669"/>
    <property type="project" value="UniProtKB-SubCell"/>
</dbReference>
<comment type="caution">
    <text evidence="9">The sequence shown here is derived from an EMBL/GenBank/DDBJ whole genome shotgun (WGS) entry which is preliminary data.</text>
</comment>
<evidence type="ECO:0000313" key="9">
    <source>
        <dbReference type="EMBL" id="TCQ02621.1"/>
    </source>
</evidence>
<sequence>MISTGDLLLRLLMSTLLGGLIGFEREVNNRPAGFRTHILVTLGACLIMILSIYGFSGFGPAGKGSDPARLAAQVVSGIGFLGAGTIMREGTNVRGLTTAASIWICGGIGLAIGMGFYEAAVMTTLLSIGSLMSVQIMEKRFSRMRRYSEIKINGIGRPGFVGEIGTVFGKHYISIKNVQIDNYNDDDDVYVGEIQLTFYIKTPVKLDRFALYNDLNNVRGISTVKWDDVEIINNKS</sequence>
<evidence type="ECO:0000256" key="1">
    <source>
        <dbReference type="ARBA" id="ARBA00004651"/>
    </source>
</evidence>
<feature type="transmembrane region" description="Helical" evidence="7">
    <location>
        <begin position="68"/>
        <end position="86"/>
    </location>
</feature>
<comment type="subcellular location">
    <subcellularLocation>
        <location evidence="1">Cell membrane</location>
        <topology evidence="1">Multi-pass membrane protein</topology>
    </subcellularLocation>
</comment>
<organism evidence="9 10">
    <name type="scientific">Serpentinicella alkaliphila</name>
    <dbReference type="NCBI Taxonomy" id="1734049"/>
    <lineage>
        <taxon>Bacteria</taxon>
        <taxon>Bacillati</taxon>
        <taxon>Bacillota</taxon>
        <taxon>Clostridia</taxon>
        <taxon>Peptostreptococcales</taxon>
        <taxon>Natronincolaceae</taxon>
        <taxon>Serpentinicella</taxon>
    </lineage>
</organism>
<dbReference type="Gene3D" id="3.30.70.260">
    <property type="match status" value="1"/>
</dbReference>
<accession>A0A4R2THF3</accession>
<evidence type="ECO:0000256" key="7">
    <source>
        <dbReference type="SAM" id="Phobius"/>
    </source>
</evidence>
<keyword evidence="5 7" id="KW-1133">Transmembrane helix</keyword>